<organism evidence="2">
    <name type="scientific">Tanacetum cinerariifolium</name>
    <name type="common">Dalmatian daisy</name>
    <name type="synonym">Chrysanthemum cinerariifolium</name>
    <dbReference type="NCBI Taxonomy" id="118510"/>
    <lineage>
        <taxon>Eukaryota</taxon>
        <taxon>Viridiplantae</taxon>
        <taxon>Streptophyta</taxon>
        <taxon>Embryophyta</taxon>
        <taxon>Tracheophyta</taxon>
        <taxon>Spermatophyta</taxon>
        <taxon>Magnoliopsida</taxon>
        <taxon>eudicotyledons</taxon>
        <taxon>Gunneridae</taxon>
        <taxon>Pentapetalae</taxon>
        <taxon>asterids</taxon>
        <taxon>campanulids</taxon>
        <taxon>Asterales</taxon>
        <taxon>Asteraceae</taxon>
        <taxon>Asteroideae</taxon>
        <taxon>Anthemideae</taxon>
        <taxon>Anthemidinae</taxon>
        <taxon>Tanacetum</taxon>
    </lineage>
</organism>
<feature type="non-terminal residue" evidence="2">
    <location>
        <position position="104"/>
    </location>
</feature>
<feature type="compositionally biased region" description="Basic and acidic residues" evidence="1">
    <location>
        <begin position="93"/>
        <end position="104"/>
    </location>
</feature>
<feature type="region of interest" description="Disordered" evidence="1">
    <location>
        <begin position="84"/>
        <end position="104"/>
    </location>
</feature>
<protein>
    <submittedName>
        <fullName evidence="2">Uncharacterized protein</fullName>
    </submittedName>
</protein>
<feature type="compositionally biased region" description="Basic and acidic residues" evidence="1">
    <location>
        <begin position="1"/>
        <end position="13"/>
    </location>
</feature>
<sequence>GRADEKRKTKVADAGEPSHPAKKLRDDYGAPGGPTVGEIDLLAFIRTADPTKVRFGERQRDKDEPKFFETTVGRVVPLLPVAPDRSSGELEASVDKIFDEGESG</sequence>
<reference evidence="2" key="1">
    <citation type="journal article" date="2019" name="Sci. Rep.">
        <title>Draft genome of Tanacetum cinerariifolium, the natural source of mosquito coil.</title>
        <authorList>
            <person name="Yamashiro T."/>
            <person name="Shiraishi A."/>
            <person name="Satake H."/>
            <person name="Nakayama K."/>
        </authorList>
    </citation>
    <scope>NUCLEOTIDE SEQUENCE</scope>
</reference>
<feature type="non-terminal residue" evidence="2">
    <location>
        <position position="1"/>
    </location>
</feature>
<gene>
    <name evidence="2" type="ORF">Tci_871516</name>
</gene>
<comment type="caution">
    <text evidence="2">The sequence shown here is derived from an EMBL/GenBank/DDBJ whole genome shotgun (WGS) entry which is preliminary data.</text>
</comment>
<proteinExistence type="predicted"/>
<evidence type="ECO:0000256" key="1">
    <source>
        <dbReference type="SAM" id="MobiDB-lite"/>
    </source>
</evidence>
<dbReference type="AlphaFoldDB" id="A0A699SP03"/>
<name>A0A699SP03_TANCI</name>
<evidence type="ECO:0000313" key="2">
    <source>
        <dbReference type="EMBL" id="GFC99546.1"/>
    </source>
</evidence>
<dbReference type="EMBL" id="BKCJ011179242">
    <property type="protein sequence ID" value="GFC99546.1"/>
    <property type="molecule type" value="Genomic_DNA"/>
</dbReference>
<accession>A0A699SP03</accession>
<feature type="region of interest" description="Disordered" evidence="1">
    <location>
        <begin position="1"/>
        <end position="32"/>
    </location>
</feature>